<reference evidence="1 2" key="1">
    <citation type="submission" date="2021-06" db="EMBL/GenBank/DDBJ databases">
        <authorList>
            <person name="Palmer J.M."/>
        </authorList>
    </citation>
    <scope>NUCLEOTIDE SEQUENCE [LARGE SCALE GENOMIC DNA]</scope>
    <source>
        <strain evidence="1 2">AS_MEX2019</strain>
        <tissue evidence="1">Muscle</tissue>
    </source>
</reference>
<dbReference type="PANTHER" id="PTHR31025:SF30">
    <property type="entry name" value="SI:DKEY-15H8.17"/>
    <property type="match status" value="1"/>
</dbReference>
<name>A0ABV0Z2W6_9TELE</name>
<dbReference type="PANTHER" id="PTHR31025">
    <property type="entry name" value="SI:CH211-196P9.1-RELATED"/>
    <property type="match status" value="1"/>
</dbReference>
<proteinExistence type="predicted"/>
<organism evidence="1 2">
    <name type="scientific">Ameca splendens</name>
    <dbReference type="NCBI Taxonomy" id="208324"/>
    <lineage>
        <taxon>Eukaryota</taxon>
        <taxon>Metazoa</taxon>
        <taxon>Chordata</taxon>
        <taxon>Craniata</taxon>
        <taxon>Vertebrata</taxon>
        <taxon>Euteleostomi</taxon>
        <taxon>Actinopterygii</taxon>
        <taxon>Neopterygii</taxon>
        <taxon>Teleostei</taxon>
        <taxon>Neoteleostei</taxon>
        <taxon>Acanthomorphata</taxon>
        <taxon>Ovalentaria</taxon>
        <taxon>Atherinomorphae</taxon>
        <taxon>Cyprinodontiformes</taxon>
        <taxon>Goodeidae</taxon>
        <taxon>Ameca</taxon>
    </lineage>
</organism>
<dbReference type="Proteomes" id="UP001469553">
    <property type="component" value="Unassembled WGS sequence"/>
</dbReference>
<evidence type="ECO:0000313" key="1">
    <source>
        <dbReference type="EMBL" id="MEQ2300401.1"/>
    </source>
</evidence>
<keyword evidence="2" id="KW-1185">Reference proteome</keyword>
<comment type="caution">
    <text evidence="1">The sequence shown here is derived from an EMBL/GenBank/DDBJ whole genome shotgun (WGS) entry which is preliminary data.</text>
</comment>
<gene>
    <name evidence="1" type="ORF">AMECASPLE_025047</name>
</gene>
<evidence type="ECO:0000313" key="2">
    <source>
        <dbReference type="Proteomes" id="UP001469553"/>
    </source>
</evidence>
<protein>
    <submittedName>
        <fullName evidence="1">Uncharacterized protein</fullName>
    </submittedName>
</protein>
<accession>A0ABV0Z2W6</accession>
<dbReference type="EMBL" id="JAHRIP010049459">
    <property type="protein sequence ID" value="MEQ2300401.1"/>
    <property type="molecule type" value="Genomic_DNA"/>
</dbReference>
<sequence length="136" mass="15790">MLAKVKALEMSWKWPLLFQDIGMAVHYEELTGLGLKETFMRNMDLKGKRLLHYMNTVCVNNNKRFFQAQPKLKMIRGELDGYSEDVKVILLLCYFNEKEEAMFLYVDNTCLAEEVQMGNVSLTPTIICGQACFYAR</sequence>